<feature type="binding site" evidence="4">
    <location>
        <position position="60"/>
    </location>
    <ligand>
        <name>Zn(2+)</name>
        <dbReference type="ChEBI" id="CHEBI:29105"/>
        <label>1</label>
        <note>catalytic</note>
    </ligand>
</feature>
<dbReference type="PIRSF" id="PIRSF001238">
    <property type="entry name" value="IadA"/>
    <property type="match status" value="1"/>
</dbReference>
<feature type="binding site" evidence="3">
    <location>
        <position position="162"/>
    </location>
    <ligand>
        <name>substrate</name>
    </ligand>
</feature>
<evidence type="ECO:0000256" key="1">
    <source>
        <dbReference type="PIRNR" id="PIRNR001238"/>
    </source>
</evidence>
<evidence type="ECO:0000259" key="5">
    <source>
        <dbReference type="Pfam" id="PF01979"/>
    </source>
</evidence>
<dbReference type="PANTHER" id="PTHR11647">
    <property type="entry name" value="HYDRANTOINASE/DIHYDROPYRIMIDINASE FAMILY MEMBER"/>
    <property type="match status" value="1"/>
</dbReference>
<gene>
    <name evidence="6" type="ORF">IPN91_12160</name>
</gene>
<dbReference type="InterPro" id="IPR050378">
    <property type="entry name" value="Metallo-dep_Hydrolases_sf"/>
</dbReference>
<dbReference type="GO" id="GO:0006508">
    <property type="term" value="P:proteolysis"/>
    <property type="evidence" value="ECO:0007669"/>
    <property type="project" value="UniProtKB-KW"/>
</dbReference>
<keyword evidence="1 6" id="KW-0378">Hydrolase</keyword>
<feature type="binding site" evidence="4">
    <location>
        <position position="223"/>
    </location>
    <ligand>
        <name>Zn(2+)</name>
        <dbReference type="ChEBI" id="CHEBI:29105"/>
        <label>2</label>
        <note>catalytic</note>
    </ligand>
</feature>
<feature type="binding site" evidence="4">
    <location>
        <position position="194"/>
    </location>
    <ligand>
        <name>Zn(2+)</name>
        <dbReference type="ChEBI" id="CHEBI:29105"/>
        <label>2</label>
        <note>catalytic</note>
    </ligand>
</feature>
<reference evidence="6 7" key="1">
    <citation type="submission" date="2020-10" db="EMBL/GenBank/DDBJ databases">
        <title>Connecting structure to function with the recovery of over 1000 high-quality activated sludge metagenome-assembled genomes encoding full-length rRNA genes using long-read sequencing.</title>
        <authorList>
            <person name="Singleton C.M."/>
            <person name="Petriglieri F."/>
            <person name="Kristensen J.M."/>
            <person name="Kirkegaard R.H."/>
            <person name="Michaelsen T.Y."/>
            <person name="Andersen M.H."/>
            <person name="Karst S.M."/>
            <person name="Dueholm M.S."/>
            <person name="Nielsen P.H."/>
            <person name="Albertsen M."/>
        </authorList>
    </citation>
    <scope>NUCLEOTIDE SEQUENCE [LARGE SCALE GENOMIC DNA]</scope>
    <source>
        <strain evidence="6">OdNE_18-Q3-R46-58_MAXAC.008</strain>
    </source>
</reference>
<keyword evidence="1 4" id="KW-0862">Zinc</keyword>
<feature type="binding site" evidence="3">
    <location>
        <position position="98"/>
    </location>
    <ligand>
        <name>substrate</name>
    </ligand>
</feature>
<dbReference type="SUPFAM" id="SSF51338">
    <property type="entry name" value="Composite domain of metallo-dependent hydrolases"/>
    <property type="match status" value="1"/>
</dbReference>
<feature type="binding site" evidence="3">
    <location>
        <position position="129"/>
    </location>
    <ligand>
        <name>substrate</name>
    </ligand>
</feature>
<comment type="function">
    <text evidence="1">Catalyzes the hydrolytic cleavage of a subset of L-isoaspartyl (L-beta-aspartyl) dipeptides. Used to degrade proteins damaged by L-isoaspartyl residues formation.</text>
</comment>
<keyword evidence="1" id="KW-0645">Protease</keyword>
<dbReference type="InterPro" id="IPR006680">
    <property type="entry name" value="Amidohydro-rel"/>
</dbReference>
<dbReference type="EC" id="3.4.19.-" evidence="1"/>
<comment type="cofactor">
    <cofactor evidence="1 4">
        <name>Zn(2+)</name>
        <dbReference type="ChEBI" id="CHEBI:29105"/>
    </cofactor>
    <text evidence="1 4">Binds 2 Zn(2+) ions per subunit.</text>
</comment>
<feature type="binding site" evidence="4">
    <location>
        <position position="62"/>
    </location>
    <ligand>
        <name>Zn(2+)</name>
        <dbReference type="ChEBI" id="CHEBI:29105"/>
        <label>1</label>
        <note>catalytic</note>
    </ligand>
</feature>
<keyword evidence="1 4" id="KW-0479">Metal-binding</keyword>
<dbReference type="GO" id="GO:0008798">
    <property type="term" value="F:beta-aspartyl-peptidase activity"/>
    <property type="evidence" value="ECO:0007669"/>
    <property type="project" value="InterPro"/>
</dbReference>
<feature type="binding site" evidence="3">
    <location>
        <begin position="67"/>
        <end position="69"/>
    </location>
    <ligand>
        <name>substrate</name>
    </ligand>
</feature>
<comment type="PTM">
    <text evidence="1">Carboxylation allows a single lysine to coordinate two zinc ions.</text>
</comment>
<dbReference type="InterPro" id="IPR011059">
    <property type="entry name" value="Metal-dep_hydrolase_composite"/>
</dbReference>
<evidence type="ECO:0000256" key="3">
    <source>
        <dbReference type="PIRSR" id="PIRSR001238-2"/>
    </source>
</evidence>
<feature type="binding site" evidence="3">
    <location>
        <position position="288"/>
    </location>
    <ligand>
        <name>substrate</name>
    </ligand>
</feature>
<dbReference type="PANTHER" id="PTHR11647:SF1">
    <property type="entry name" value="COLLAPSIN RESPONSE MEDIATOR PROTEIN"/>
    <property type="match status" value="1"/>
</dbReference>
<sequence length="388" mass="41430">MLLLIKNADVYAPEPGGRCDLLLGGGKILRMEPDIRIPRKYCEVIEARNLKAVPGFIDGHVHIMGGGGEGGFATRTPDLPLTDAIQGGVTTVVGCLGTDGYTRNMAGLLAKAKGLDEEGISTFVYSGSYGVPLRTLMPSLEEDLLFIEKVIGAGEVALSDHRSSQPTFEAFAQVVAMARRGGMLSGKAGIVNVHLGDGARGLDFLRRIVAETELSAAQMLPTHINRNPHLFEEGIAYAKAGGFVDFTTSTLPSYLAEGEIPCAKALRRMLEAGVDPGHITFTSDGQGSLPDWDHQGKLQDISVGRVTSLFPAVRQAVLEEGIALETALRVITANPARILKLRNKGRLAPGLDADLVLLDPQNLEVRTVIAKGRLLMKSGKLLAKGMFQ</sequence>
<comment type="similarity">
    <text evidence="1">Belongs to the peptidase M38 family.</text>
</comment>
<dbReference type="Proteomes" id="UP000709959">
    <property type="component" value="Unassembled WGS sequence"/>
</dbReference>
<keyword evidence="1" id="KW-0482">Metalloprotease</keyword>
<protein>
    <recommendedName>
        <fullName evidence="1">Isoaspartyl dipeptidase</fullName>
        <ecNumber evidence="1">3.4.19.-</ecNumber>
    </recommendedName>
</protein>
<dbReference type="NCBIfam" id="TIGR01975">
    <property type="entry name" value="isoAsp_dipep"/>
    <property type="match status" value="1"/>
</dbReference>
<dbReference type="Gene3D" id="3.20.20.140">
    <property type="entry name" value="Metal-dependent hydrolases"/>
    <property type="match status" value="1"/>
</dbReference>
<feature type="binding site" evidence="3">
    <location>
        <position position="226"/>
    </location>
    <ligand>
        <name>substrate</name>
    </ligand>
</feature>
<evidence type="ECO:0000313" key="7">
    <source>
        <dbReference type="Proteomes" id="UP000709959"/>
    </source>
</evidence>
<evidence type="ECO:0000313" key="6">
    <source>
        <dbReference type="EMBL" id="MBK8573366.1"/>
    </source>
</evidence>
<accession>A0A936K6Q8</accession>
<organism evidence="6 7">
    <name type="scientific">Candidatus Geothrix odensensis</name>
    <dbReference type="NCBI Taxonomy" id="2954440"/>
    <lineage>
        <taxon>Bacteria</taxon>
        <taxon>Pseudomonadati</taxon>
        <taxon>Acidobacteriota</taxon>
        <taxon>Holophagae</taxon>
        <taxon>Holophagales</taxon>
        <taxon>Holophagaceae</taxon>
        <taxon>Geothrix</taxon>
    </lineage>
</organism>
<evidence type="ECO:0000256" key="4">
    <source>
        <dbReference type="PIRSR" id="PIRSR001238-3"/>
    </source>
</evidence>
<dbReference type="GO" id="GO:0016810">
    <property type="term" value="F:hydrolase activity, acting on carbon-nitrogen (but not peptide) bonds"/>
    <property type="evidence" value="ECO:0007669"/>
    <property type="project" value="InterPro"/>
</dbReference>
<proteinExistence type="inferred from homology"/>
<dbReference type="EMBL" id="JADKCH010000017">
    <property type="protein sequence ID" value="MBK8573366.1"/>
    <property type="molecule type" value="Genomic_DNA"/>
</dbReference>
<evidence type="ECO:0000256" key="2">
    <source>
        <dbReference type="PIRSR" id="PIRSR001238-1"/>
    </source>
</evidence>
<dbReference type="Pfam" id="PF01979">
    <property type="entry name" value="Amidohydro_1"/>
    <property type="match status" value="1"/>
</dbReference>
<comment type="caution">
    <text evidence="6">The sequence shown here is derived from an EMBL/GenBank/DDBJ whole genome shotgun (WGS) entry which is preliminary data.</text>
</comment>
<dbReference type="Gene3D" id="2.30.40.10">
    <property type="entry name" value="Urease, subunit C, domain 1"/>
    <property type="match status" value="1"/>
</dbReference>
<dbReference type="GO" id="GO:0008237">
    <property type="term" value="F:metallopeptidase activity"/>
    <property type="evidence" value="ECO:0007669"/>
    <property type="project" value="UniProtKB-KW"/>
</dbReference>
<feature type="domain" description="Amidohydrolase-related" evidence="5">
    <location>
        <begin position="53"/>
        <end position="374"/>
    </location>
</feature>
<name>A0A936K6Q8_9BACT</name>
<dbReference type="AlphaFoldDB" id="A0A936K6Q8"/>
<dbReference type="GO" id="GO:0005737">
    <property type="term" value="C:cytoplasm"/>
    <property type="evidence" value="ECO:0007669"/>
    <property type="project" value="UniProtKB-SubCell"/>
</dbReference>
<dbReference type="InterPro" id="IPR032466">
    <property type="entry name" value="Metal_Hydrolase"/>
</dbReference>
<dbReference type="SUPFAM" id="SSF51556">
    <property type="entry name" value="Metallo-dependent hydrolases"/>
    <property type="match status" value="1"/>
</dbReference>
<dbReference type="InterPro" id="IPR010229">
    <property type="entry name" value="Pept_M38_dipep"/>
</dbReference>
<dbReference type="GO" id="GO:0046872">
    <property type="term" value="F:metal ion binding"/>
    <property type="evidence" value="ECO:0007669"/>
    <property type="project" value="UniProtKB-KW"/>
</dbReference>
<feature type="active site" description="Proton acceptor" evidence="2">
    <location>
        <position position="284"/>
    </location>
</feature>
<comment type="subcellular location">
    <subcellularLocation>
        <location evidence="1">Cytoplasm</location>
    </subcellularLocation>
</comment>
<feature type="binding site" evidence="4">
    <location>
        <position position="284"/>
    </location>
    <ligand>
        <name>Zn(2+)</name>
        <dbReference type="ChEBI" id="CHEBI:29105"/>
        <label>1</label>
        <note>catalytic</note>
    </ligand>
</feature>